<keyword evidence="5 7" id="KW-1133">Transmembrane helix</keyword>
<dbReference type="Proteomes" id="UP001365405">
    <property type="component" value="Unassembled WGS sequence"/>
</dbReference>
<evidence type="ECO:0000313" key="8">
    <source>
        <dbReference type="EMBL" id="MEK8052056.1"/>
    </source>
</evidence>
<evidence type="ECO:0000256" key="2">
    <source>
        <dbReference type="ARBA" id="ARBA00005262"/>
    </source>
</evidence>
<feature type="transmembrane region" description="Helical" evidence="7">
    <location>
        <begin position="12"/>
        <end position="32"/>
    </location>
</feature>
<name>A0ABU9CJW4_9BURK</name>
<evidence type="ECO:0000313" key="9">
    <source>
        <dbReference type="Proteomes" id="UP001365405"/>
    </source>
</evidence>
<evidence type="ECO:0000256" key="3">
    <source>
        <dbReference type="ARBA" id="ARBA00022475"/>
    </source>
</evidence>
<gene>
    <name evidence="8" type="ORF">AACH10_17525</name>
</gene>
<dbReference type="InterPro" id="IPR003370">
    <property type="entry name" value="Chromate_transpt"/>
</dbReference>
<proteinExistence type="inferred from homology"/>
<accession>A0ABU9CJW4</accession>
<dbReference type="InterPro" id="IPR052518">
    <property type="entry name" value="CHR_Transporter"/>
</dbReference>
<dbReference type="RefSeq" id="WP_341411774.1">
    <property type="nucleotide sequence ID" value="NZ_JBBUTH010000009.1"/>
</dbReference>
<dbReference type="Pfam" id="PF02417">
    <property type="entry name" value="Chromate_transp"/>
    <property type="match status" value="1"/>
</dbReference>
<keyword evidence="4 7" id="KW-0812">Transmembrane</keyword>
<keyword evidence="9" id="KW-1185">Reference proteome</keyword>
<evidence type="ECO:0000256" key="1">
    <source>
        <dbReference type="ARBA" id="ARBA00004651"/>
    </source>
</evidence>
<feature type="transmembrane region" description="Helical" evidence="7">
    <location>
        <begin position="113"/>
        <end position="137"/>
    </location>
</feature>
<evidence type="ECO:0000256" key="6">
    <source>
        <dbReference type="ARBA" id="ARBA00023136"/>
    </source>
</evidence>
<dbReference type="PANTHER" id="PTHR43663:SF1">
    <property type="entry name" value="CHROMATE TRANSPORTER"/>
    <property type="match status" value="1"/>
</dbReference>
<evidence type="ECO:0000256" key="7">
    <source>
        <dbReference type="SAM" id="Phobius"/>
    </source>
</evidence>
<keyword evidence="6 7" id="KW-0472">Membrane</keyword>
<comment type="subcellular location">
    <subcellularLocation>
        <location evidence="1">Cell membrane</location>
        <topology evidence="1">Multi-pass membrane protein</topology>
    </subcellularLocation>
</comment>
<dbReference type="EMBL" id="JBBUTH010000009">
    <property type="protein sequence ID" value="MEK8052056.1"/>
    <property type="molecule type" value="Genomic_DNA"/>
</dbReference>
<dbReference type="PANTHER" id="PTHR43663">
    <property type="entry name" value="CHROMATE TRANSPORT PROTEIN-RELATED"/>
    <property type="match status" value="1"/>
</dbReference>
<organism evidence="8 9">
    <name type="scientific">Pseudaquabacterium inlustre</name>
    <dbReference type="NCBI Taxonomy" id="2984192"/>
    <lineage>
        <taxon>Bacteria</taxon>
        <taxon>Pseudomonadati</taxon>
        <taxon>Pseudomonadota</taxon>
        <taxon>Betaproteobacteria</taxon>
        <taxon>Burkholderiales</taxon>
        <taxon>Sphaerotilaceae</taxon>
        <taxon>Pseudaquabacterium</taxon>
    </lineage>
</organism>
<sequence length="181" mass="18466">MTALQSLGTPELLALCGHFMVLSLLSVGGAITTAPDMQRWLVAERGWLTDTQFTDAVAIAQAAPGPNLLFVVLVGWSTAGPAGVLAAMSGLLLPSSLLALAAGRYGRRNAQALWVRAFTAGLAPLTVGLLLSTGWILTAPVRSNLGAGLLVVATAALSLRTRIGPLWLIGAGALAGVFGLV</sequence>
<evidence type="ECO:0000256" key="4">
    <source>
        <dbReference type="ARBA" id="ARBA00022692"/>
    </source>
</evidence>
<comment type="caution">
    <text evidence="8">The sequence shown here is derived from an EMBL/GenBank/DDBJ whole genome shotgun (WGS) entry which is preliminary data.</text>
</comment>
<keyword evidence="3" id="KW-1003">Cell membrane</keyword>
<feature type="transmembrane region" description="Helical" evidence="7">
    <location>
        <begin position="82"/>
        <end position="101"/>
    </location>
</feature>
<comment type="similarity">
    <text evidence="2">Belongs to the chromate ion transporter (CHR) (TC 2.A.51) family.</text>
</comment>
<evidence type="ECO:0000256" key="5">
    <source>
        <dbReference type="ARBA" id="ARBA00022989"/>
    </source>
</evidence>
<reference evidence="8 9" key="1">
    <citation type="submission" date="2024-04" db="EMBL/GenBank/DDBJ databases">
        <title>Novel species of the genus Ideonella isolated from streams.</title>
        <authorList>
            <person name="Lu H."/>
        </authorList>
    </citation>
    <scope>NUCLEOTIDE SEQUENCE [LARGE SCALE GENOMIC DNA]</scope>
    <source>
        <strain evidence="8 9">DXS22W</strain>
    </source>
</reference>
<protein>
    <submittedName>
        <fullName evidence="8">Chromate transporter</fullName>
    </submittedName>
</protein>